<protein>
    <submittedName>
        <fullName evidence="1">Uncharacterized protein</fullName>
    </submittedName>
</protein>
<keyword evidence="2" id="KW-1185">Reference proteome</keyword>
<evidence type="ECO:0000313" key="2">
    <source>
        <dbReference type="Proteomes" id="UP001054902"/>
    </source>
</evidence>
<organism evidence="1 2">
    <name type="scientific">Chaetoceros tenuissimus</name>
    <dbReference type="NCBI Taxonomy" id="426638"/>
    <lineage>
        <taxon>Eukaryota</taxon>
        <taxon>Sar</taxon>
        <taxon>Stramenopiles</taxon>
        <taxon>Ochrophyta</taxon>
        <taxon>Bacillariophyta</taxon>
        <taxon>Coscinodiscophyceae</taxon>
        <taxon>Chaetocerotophycidae</taxon>
        <taxon>Chaetocerotales</taxon>
        <taxon>Chaetocerotaceae</taxon>
        <taxon>Chaetoceros</taxon>
    </lineage>
</organism>
<proteinExistence type="predicted"/>
<dbReference type="EMBL" id="BLLK01000045">
    <property type="protein sequence ID" value="GFH51884.1"/>
    <property type="molecule type" value="Genomic_DNA"/>
</dbReference>
<sequence>MEERETSIELSHSLREWGYNLSTERNFTFAKQVVETALDWFRWRGEGHSQSMTALGLRCIDFPSNIDRAFEHYLRKEDTLEPIYCYTDEVDMNGRKPCFRLYDSQKRDHVFKMKHDFKKISTEDLHPFHRFVFHEMTKEDFLFQRWIIEDSQTAIIARETVMKVLFLCYALQHQECYHCKSKDSLRFSEESSMSWNDMLCTECFSLYEVKTLRDTRSIDESYLSNKFSCGSWEQYCRLKNSGYSNMYLIFIPWQSAEDTYPVFVTRVHRVLPQICHATFNQNLHGIRLNTVVNVFPVMKQKWFDLPKPKSSIDVGSIGKKVFIERFSKDSYDYYHSFYFGGSDDSEPEVESCKDNDTLAVVSEEVTRPRSNDRDVSDVSRLLQQWKSKLSD</sequence>
<dbReference type="AlphaFoldDB" id="A0AAD3CWI8"/>
<reference evidence="1 2" key="1">
    <citation type="journal article" date="2021" name="Sci. Rep.">
        <title>The genome of the diatom Chaetoceros tenuissimus carries an ancient integrated fragment of an extant virus.</title>
        <authorList>
            <person name="Hongo Y."/>
            <person name="Kimura K."/>
            <person name="Takaki Y."/>
            <person name="Yoshida Y."/>
            <person name="Baba S."/>
            <person name="Kobayashi G."/>
            <person name="Nagasaki K."/>
            <person name="Hano T."/>
            <person name="Tomaru Y."/>
        </authorList>
    </citation>
    <scope>NUCLEOTIDE SEQUENCE [LARGE SCALE GENOMIC DNA]</scope>
    <source>
        <strain evidence="1 2">NIES-3715</strain>
    </source>
</reference>
<accession>A0AAD3CWI8</accession>
<comment type="caution">
    <text evidence="1">The sequence shown here is derived from an EMBL/GenBank/DDBJ whole genome shotgun (WGS) entry which is preliminary data.</text>
</comment>
<name>A0AAD3CWI8_9STRA</name>
<dbReference type="Proteomes" id="UP001054902">
    <property type="component" value="Unassembled WGS sequence"/>
</dbReference>
<evidence type="ECO:0000313" key="1">
    <source>
        <dbReference type="EMBL" id="GFH51884.1"/>
    </source>
</evidence>
<gene>
    <name evidence="1" type="ORF">CTEN210_08360</name>
</gene>